<dbReference type="Gene3D" id="1.20.910.10">
    <property type="entry name" value="Heme oxygenase-like"/>
    <property type="match status" value="1"/>
</dbReference>
<dbReference type="AlphaFoldDB" id="A0A102JHK0"/>
<dbReference type="Pfam" id="PF14518">
    <property type="entry name" value="Haem_oxygenas_2"/>
    <property type="match status" value="1"/>
</dbReference>
<dbReference type="Proteomes" id="UP000065521">
    <property type="component" value="Unassembled WGS sequence"/>
</dbReference>
<proteinExistence type="predicted"/>
<dbReference type="InterPro" id="IPR016084">
    <property type="entry name" value="Haem_Oase-like_multi-hlx"/>
</dbReference>
<reference evidence="1 2" key="1">
    <citation type="submission" date="2015-11" db="EMBL/GenBank/DDBJ databases">
        <title>Expanding the genomic diversity of Burkholderia species for the development of highly accurate diagnostics.</title>
        <authorList>
            <person name="Sahl J."/>
            <person name="Keim P."/>
            <person name="Wagner D."/>
        </authorList>
    </citation>
    <scope>NUCLEOTIDE SEQUENCE [LARGE SCALE GENOMIC DNA]</scope>
    <source>
        <strain evidence="1 2">RF32-BP4</strain>
    </source>
</reference>
<evidence type="ECO:0000313" key="1">
    <source>
        <dbReference type="EMBL" id="KUZ87038.1"/>
    </source>
</evidence>
<dbReference type="PANTHER" id="PTHR40279:SF3">
    <property type="entry name" value="4-AMINOBENZOATE SYNTHASE"/>
    <property type="match status" value="1"/>
</dbReference>
<accession>A0A102JHK0</accession>
<protein>
    <submittedName>
        <fullName evidence="1">Uncharacterized protein</fullName>
    </submittedName>
</protein>
<organism evidence="1 2">
    <name type="scientific">Burkholderia ubonensis</name>
    <dbReference type="NCBI Taxonomy" id="101571"/>
    <lineage>
        <taxon>Bacteria</taxon>
        <taxon>Pseudomonadati</taxon>
        <taxon>Pseudomonadota</taxon>
        <taxon>Betaproteobacteria</taxon>
        <taxon>Burkholderiales</taxon>
        <taxon>Burkholderiaceae</taxon>
        <taxon>Burkholderia</taxon>
        <taxon>Burkholderia cepacia complex</taxon>
    </lineage>
</organism>
<dbReference type="EMBL" id="LOTN01000044">
    <property type="protein sequence ID" value="KUZ87038.1"/>
    <property type="molecule type" value="Genomic_DNA"/>
</dbReference>
<name>A0A102JHK0_9BURK</name>
<sequence length="284" mass="32197">MHATLFALYELHVARPGSAEARNQFDPNLIALRNVLERSWFDAEYVQFAIDSRQRDTSIVVDSIREMWATSDAGTHSLFDFLETEATLPQLLAFFRSDAALNTRFFDLIAFALIGSSNSARRELVQNMWDEAGRGDPQKGHVFLFESLLRTTGVTDLPDARHLELGLHGLIGHNLFMATCTNREHYFKSLGVMAITELMDPAHYEKLVRGCRRLGLGHAGELEYYEEHVTIDVVHGEGWLQNVIAPAVIEDPAAADEILFGAYMRLKTCAAYYDELQVRLTRYR</sequence>
<dbReference type="PANTHER" id="PTHR40279">
    <property type="entry name" value="PQQC-LIKE PROTEIN"/>
    <property type="match status" value="1"/>
</dbReference>
<gene>
    <name evidence="1" type="ORF">WI38_00990</name>
</gene>
<dbReference type="SMART" id="SM01236">
    <property type="entry name" value="Haem_oxygenase_2"/>
    <property type="match status" value="1"/>
</dbReference>
<comment type="caution">
    <text evidence="1">The sequence shown here is derived from an EMBL/GenBank/DDBJ whole genome shotgun (WGS) entry which is preliminary data.</text>
</comment>
<evidence type="ECO:0000313" key="2">
    <source>
        <dbReference type="Proteomes" id="UP000065521"/>
    </source>
</evidence>
<dbReference type="InterPro" id="IPR039068">
    <property type="entry name" value="PqqC-like"/>
</dbReference>
<dbReference type="SUPFAM" id="SSF48613">
    <property type="entry name" value="Heme oxygenase-like"/>
    <property type="match status" value="1"/>
</dbReference>